<dbReference type="GO" id="GO:0000287">
    <property type="term" value="F:magnesium ion binding"/>
    <property type="evidence" value="ECO:0007669"/>
    <property type="project" value="InterPro"/>
</dbReference>
<protein>
    <recommendedName>
        <fullName evidence="3">4'-phosphopantetheinyl transferase domain-containing protein</fullName>
    </recommendedName>
</protein>
<comment type="caution">
    <text evidence="4">The sequence shown here is derived from an EMBL/GenBank/DDBJ whole genome shotgun (WGS) entry which is preliminary data.</text>
</comment>
<evidence type="ECO:0000256" key="2">
    <source>
        <dbReference type="SAM" id="MobiDB-lite"/>
    </source>
</evidence>
<accession>A0A9P8GPD0</accession>
<evidence type="ECO:0000313" key="4">
    <source>
        <dbReference type="EMBL" id="KAH0236170.1"/>
    </source>
</evidence>
<dbReference type="InterPro" id="IPR008278">
    <property type="entry name" value="4-PPantetheinyl_Trfase_dom"/>
</dbReference>
<evidence type="ECO:0000256" key="1">
    <source>
        <dbReference type="ARBA" id="ARBA00022679"/>
    </source>
</evidence>
<dbReference type="EMBL" id="JAHFYH010000002">
    <property type="protein sequence ID" value="KAH0236170.1"/>
    <property type="molecule type" value="Genomic_DNA"/>
</dbReference>
<organism evidence="4 5">
    <name type="scientific">Aureobasidium melanogenum</name>
    <name type="common">Aureobasidium pullulans var. melanogenum</name>
    <dbReference type="NCBI Taxonomy" id="46634"/>
    <lineage>
        <taxon>Eukaryota</taxon>
        <taxon>Fungi</taxon>
        <taxon>Dikarya</taxon>
        <taxon>Ascomycota</taxon>
        <taxon>Pezizomycotina</taxon>
        <taxon>Dothideomycetes</taxon>
        <taxon>Dothideomycetidae</taxon>
        <taxon>Dothideales</taxon>
        <taxon>Saccotheciaceae</taxon>
        <taxon>Aureobasidium</taxon>
    </lineage>
</organism>
<dbReference type="SUPFAM" id="SSF56214">
    <property type="entry name" value="4'-phosphopantetheinyl transferase"/>
    <property type="match status" value="1"/>
</dbReference>
<keyword evidence="1" id="KW-0808">Transferase</keyword>
<dbReference type="AlphaFoldDB" id="A0A9P8GPD0"/>
<feature type="region of interest" description="Disordered" evidence="2">
    <location>
        <begin position="267"/>
        <end position="319"/>
    </location>
</feature>
<dbReference type="Pfam" id="PF01648">
    <property type="entry name" value="ACPS"/>
    <property type="match status" value="1"/>
</dbReference>
<gene>
    <name evidence="4" type="ORF">KCV03_g504</name>
</gene>
<reference evidence="4" key="1">
    <citation type="journal article" date="2021" name="J Fungi (Basel)">
        <title>Virulence traits and population genomics of the black yeast Aureobasidium melanogenum.</title>
        <authorList>
            <person name="Cernosa A."/>
            <person name="Sun X."/>
            <person name="Gostincar C."/>
            <person name="Fang C."/>
            <person name="Gunde-Cimerman N."/>
            <person name="Song Z."/>
        </authorList>
    </citation>
    <scope>NUCLEOTIDE SEQUENCE</scope>
    <source>
        <strain evidence="4">EXF-8016</strain>
    </source>
</reference>
<dbReference type="Gene3D" id="3.90.470.20">
    <property type="entry name" value="4'-phosphopantetheinyl transferase domain"/>
    <property type="match status" value="2"/>
</dbReference>
<feature type="non-terminal residue" evidence="4">
    <location>
        <position position="350"/>
    </location>
</feature>
<feature type="region of interest" description="Disordered" evidence="2">
    <location>
        <begin position="219"/>
        <end position="249"/>
    </location>
</feature>
<feature type="compositionally biased region" description="Low complexity" evidence="2">
    <location>
        <begin position="272"/>
        <end position="286"/>
    </location>
</feature>
<reference evidence="4" key="2">
    <citation type="submission" date="2021-08" db="EMBL/GenBank/DDBJ databases">
        <authorList>
            <person name="Gostincar C."/>
            <person name="Sun X."/>
            <person name="Song Z."/>
            <person name="Gunde-Cimerman N."/>
        </authorList>
    </citation>
    <scope>NUCLEOTIDE SEQUENCE</scope>
    <source>
        <strain evidence="4">EXF-8016</strain>
    </source>
</reference>
<dbReference type="Proteomes" id="UP000767238">
    <property type="component" value="Unassembled WGS sequence"/>
</dbReference>
<proteinExistence type="predicted"/>
<evidence type="ECO:0000313" key="5">
    <source>
        <dbReference type="Proteomes" id="UP000767238"/>
    </source>
</evidence>
<name>A0A9P8GPD0_AURME</name>
<dbReference type="InterPro" id="IPR037143">
    <property type="entry name" value="4-PPantetheinyl_Trfase_dom_sf"/>
</dbReference>
<dbReference type="GO" id="GO:0008897">
    <property type="term" value="F:holo-[acyl-carrier-protein] synthase activity"/>
    <property type="evidence" value="ECO:0007669"/>
    <property type="project" value="InterPro"/>
</dbReference>
<sequence>MPPRPFAQSLSIGTDICHYTRFLKYFPTTHQQHLVQNKTTTTTALPSSQALLFKFFDKTLLPSEQRDFWRRFRGPSATFRRFAPGGSAGAGDVVVSPQVHQWDEQRAQEAARHIGGRWAAKEAVIKAFSSQRRLMLRDVEIRRDAKTKQPLAVVLDETSNTKHQSAREVYASLVGRWKLRERLAKLQREGAVEVAPGKGLHIIKEPSLSRHTARSLEYKQDLPPQQEQPISEPKPETTHAPTSTPSILSEEGILDLSAVTKLLDQQQRSFSAPPTQEPQEAQQQNQGTVPQENPEEPQTSKRSHQLEEELKRLRKEEQAEDAWHNLQGQIVKVSISHDGEYCVATALAAV</sequence>
<evidence type="ECO:0000259" key="3">
    <source>
        <dbReference type="Pfam" id="PF01648"/>
    </source>
</evidence>
<feature type="compositionally biased region" description="Basic and acidic residues" evidence="2">
    <location>
        <begin position="304"/>
        <end position="319"/>
    </location>
</feature>
<feature type="domain" description="4'-phosphopantetheinyl transferase" evidence="3">
    <location>
        <begin position="97"/>
        <end position="160"/>
    </location>
</feature>